<proteinExistence type="predicted"/>
<dbReference type="Gene3D" id="2.60.40.10">
    <property type="entry name" value="Immunoglobulins"/>
    <property type="match status" value="1"/>
</dbReference>
<comment type="caution">
    <text evidence="1">The sequence shown here is derived from an EMBL/GenBank/DDBJ whole genome shotgun (WGS) entry which is preliminary data.</text>
</comment>
<dbReference type="AlphaFoldDB" id="A0A9D1KHT8"/>
<evidence type="ECO:0000313" key="2">
    <source>
        <dbReference type="Proteomes" id="UP000886881"/>
    </source>
</evidence>
<reference evidence="1" key="2">
    <citation type="journal article" date="2021" name="PeerJ">
        <title>Extensive microbial diversity within the chicken gut microbiome revealed by metagenomics and culture.</title>
        <authorList>
            <person name="Gilroy R."/>
            <person name="Ravi A."/>
            <person name="Getino M."/>
            <person name="Pursley I."/>
            <person name="Horton D.L."/>
            <person name="Alikhan N.F."/>
            <person name="Baker D."/>
            <person name="Gharbi K."/>
            <person name="Hall N."/>
            <person name="Watson M."/>
            <person name="Adriaenssens E.M."/>
            <person name="Foster-Nyarko E."/>
            <person name="Jarju S."/>
            <person name="Secka A."/>
            <person name="Antonio M."/>
            <person name="Oren A."/>
            <person name="Chaudhuri R.R."/>
            <person name="La Ragione R."/>
            <person name="Hildebrand F."/>
            <person name="Pallen M.J."/>
        </authorList>
    </citation>
    <scope>NUCLEOTIDE SEQUENCE</scope>
    <source>
        <strain evidence="1">ChiHecec2B26-709</strain>
    </source>
</reference>
<accession>A0A9D1KHT8</accession>
<dbReference type="InterPro" id="IPR013783">
    <property type="entry name" value="Ig-like_fold"/>
</dbReference>
<gene>
    <name evidence="1" type="ORF">IAC35_05235</name>
</gene>
<sequence length="652" mass="71138">MNRYMKLLPLAGILLLSACVDKVDAEKNSVFELSENKFSVASGGATVTVAYKLANPVYDGTFEYSSEQEWIGDFDFSVSGEISFAVSANETASARKGRIVLSYSGASAPQEIEVVQEAYVEPEFFAFNVKDISYTGVVFDVIPADKDLTYVALAVEKEYFDSFASDEEYFQDDLAFFRSEAEAYGLGLSEFLGQSLLKGDTESRSVSELFPGEDYYIYAYGLNASGERLSDIYKTEFSTLAIDKIPMSFEISTEVNGPYMDLRIKPGDDTQTYVCGVYPAESVSSPEDAVRLYQNYINEQLALGELTGQTAAEVVAGLSSTGTIRRQYLLEPSSDYVVFAAAVNSTGLIISDATLKEFATESEIHASDNVIGIEVSAVTGRSAYYEVSVTNDDPYVLFCLPTADYAGKTDEELLEYFTGTGDLSSLVWAGDDSGTITHLSPNTGYTIFAFGYLGGQATTGLFRAGFETTDAEMSDVTIAVRHDKYYDGTEAETRYPDLYPGASGLAVFPVRIETSGDVQHNYYHIFEGDLSDESAYPYEEVVAQLMNDSYYESAMYFYLEYDTEYTIVAVSEDQDRNPGPMFREVVSLSPDGVSPVEEIGFGIGSSAMAASAGADLESSRIMALEDMQPEFGAVRTLSGVLPAGDGKPVSRR</sequence>
<dbReference type="InterPro" id="IPR024361">
    <property type="entry name" value="BACON"/>
</dbReference>
<evidence type="ECO:0000313" key="1">
    <source>
        <dbReference type="EMBL" id="HIT47243.1"/>
    </source>
</evidence>
<dbReference type="EMBL" id="DVLC01000100">
    <property type="protein sequence ID" value="HIT47243.1"/>
    <property type="molecule type" value="Genomic_DNA"/>
</dbReference>
<dbReference type="PROSITE" id="PS51257">
    <property type="entry name" value="PROKAR_LIPOPROTEIN"/>
    <property type="match status" value="1"/>
</dbReference>
<dbReference type="CDD" id="cd14948">
    <property type="entry name" value="BACON"/>
    <property type="match status" value="1"/>
</dbReference>
<name>A0A9D1KHT8_9BACT</name>
<organism evidence="1 2">
    <name type="scientific">Candidatus Cryptobacteroides merdipullorum</name>
    <dbReference type="NCBI Taxonomy" id="2840771"/>
    <lineage>
        <taxon>Bacteria</taxon>
        <taxon>Pseudomonadati</taxon>
        <taxon>Bacteroidota</taxon>
        <taxon>Bacteroidia</taxon>
        <taxon>Bacteroidales</taxon>
        <taxon>Candidatus Cryptobacteroides</taxon>
    </lineage>
</organism>
<dbReference type="Proteomes" id="UP000886881">
    <property type="component" value="Unassembled WGS sequence"/>
</dbReference>
<protein>
    <submittedName>
        <fullName evidence="1">BACON domain-containing protein</fullName>
    </submittedName>
</protein>
<reference evidence="1" key="1">
    <citation type="submission" date="2020-10" db="EMBL/GenBank/DDBJ databases">
        <authorList>
            <person name="Gilroy R."/>
        </authorList>
    </citation>
    <scope>NUCLEOTIDE SEQUENCE</scope>
    <source>
        <strain evidence="1">ChiHecec2B26-709</strain>
    </source>
</reference>